<accession>A0A2N6NTJ5</accession>
<feature type="region of interest" description="Disordered" evidence="1">
    <location>
        <begin position="201"/>
        <end position="252"/>
    </location>
</feature>
<gene>
    <name evidence="2" type="ORF">BM221_003042</name>
</gene>
<evidence type="ECO:0000313" key="2">
    <source>
        <dbReference type="EMBL" id="PMB70590.1"/>
    </source>
</evidence>
<dbReference type="Proteomes" id="UP000235728">
    <property type="component" value="Unassembled WGS sequence"/>
</dbReference>
<organism evidence="2 3">
    <name type="scientific">Beauveria bassiana</name>
    <name type="common">White muscardine disease fungus</name>
    <name type="synonym">Tritirachium shiotae</name>
    <dbReference type="NCBI Taxonomy" id="176275"/>
    <lineage>
        <taxon>Eukaryota</taxon>
        <taxon>Fungi</taxon>
        <taxon>Dikarya</taxon>
        <taxon>Ascomycota</taxon>
        <taxon>Pezizomycotina</taxon>
        <taxon>Sordariomycetes</taxon>
        <taxon>Hypocreomycetidae</taxon>
        <taxon>Hypocreales</taxon>
        <taxon>Cordycipitaceae</taxon>
        <taxon>Beauveria</taxon>
    </lineage>
</organism>
<feature type="compositionally biased region" description="Basic and acidic residues" evidence="1">
    <location>
        <begin position="394"/>
        <end position="415"/>
    </location>
</feature>
<feature type="compositionally biased region" description="Basic and acidic residues" evidence="1">
    <location>
        <begin position="216"/>
        <end position="233"/>
    </location>
</feature>
<protein>
    <submittedName>
        <fullName evidence="2">Uncharacterized protein</fullName>
    </submittedName>
</protein>
<feature type="region of interest" description="Disordered" evidence="1">
    <location>
        <begin position="391"/>
        <end position="415"/>
    </location>
</feature>
<comment type="caution">
    <text evidence="2">The sequence shown here is derived from an EMBL/GenBank/DDBJ whole genome shotgun (WGS) entry which is preliminary data.</text>
</comment>
<evidence type="ECO:0000256" key="1">
    <source>
        <dbReference type="SAM" id="MobiDB-lite"/>
    </source>
</evidence>
<evidence type="ECO:0000313" key="3">
    <source>
        <dbReference type="Proteomes" id="UP000235728"/>
    </source>
</evidence>
<dbReference type="AlphaFoldDB" id="A0A2N6NTJ5"/>
<sequence length="449" mass="46463">MATLRVAAAAAAAAVSSKKRTCPAYGGPPPAANAGLCRPCHATGSASSMVQSGTHDGKPGVLLGPQVHVAALQEKGHGLGVGACLCGGLVPAVVVDADPLPDGIVGRSEAHEAVDAVLRERHADPGQVVSINDVVLDDELVQGRAAAALVDGLALVKDALEAFHGFKHGGAESQLGARQRPNDAMQPVVVLQRVEEHAGAEAVEAEERVAAGNHRGGRETRLLDRPQPREPRAAQHGKARRDGVAGGEAARHRRQVVAVPRLHRVVEYGGGRILDDGVVDALQSGGRQGHDGAEDALAAEVADPDDGAAGVCVDGLHEGHLLRLFLVIVLVDADLVDEEGELVLGPLAGLLGVVGGGEAQQGELQRTVYKQVGAPAAAAIVAGLDNDAPAVAKQGREKSHGRSTAPKREAEEERGGMLSLLSKENFRHWAFGSWGRLDGDSPDRFSRIQ</sequence>
<proteinExistence type="predicted"/>
<reference evidence="2 3" key="1">
    <citation type="journal article" date="2016" name="Appl. Microbiol. Biotechnol.">
        <title>Characterization of T-DNA insertion mutants with decreased virulence in the entomopathogenic fungus Beauveria bassiana JEF-007.</title>
        <authorList>
            <person name="Kim S."/>
            <person name="Lee S.J."/>
            <person name="Nai Y.S."/>
            <person name="Yu J.S."/>
            <person name="Lee M.R."/>
            <person name="Yang Y.T."/>
            <person name="Kim J.S."/>
        </authorList>
    </citation>
    <scope>NUCLEOTIDE SEQUENCE [LARGE SCALE GENOMIC DNA]</scope>
    <source>
        <strain evidence="2 3">JEF-007</strain>
    </source>
</reference>
<name>A0A2N6NTJ5_BEABA</name>
<dbReference type="EMBL" id="MRVG01000003">
    <property type="protein sequence ID" value="PMB70590.1"/>
    <property type="molecule type" value="Genomic_DNA"/>
</dbReference>